<feature type="domain" description="DUF7779" evidence="1">
    <location>
        <begin position="885"/>
        <end position="962"/>
    </location>
</feature>
<reference evidence="2 3" key="1">
    <citation type="submission" date="2017-06" db="EMBL/GenBank/DDBJ databases">
        <title>Cmopartive genomic analysis of Ambrosia Fusariam Clade fungi.</title>
        <authorList>
            <person name="Stajich J.E."/>
            <person name="Carrillo J."/>
            <person name="Kijimoto T."/>
            <person name="Eskalen A."/>
            <person name="O'Donnell K."/>
            <person name="Kasson M."/>
        </authorList>
    </citation>
    <scope>NUCLEOTIDE SEQUENCE [LARGE SCALE GENOMIC DNA]</scope>
    <source>
        <strain evidence="2 3">NRRL 20438</strain>
    </source>
</reference>
<dbReference type="Pfam" id="PF25000">
    <property type="entry name" value="DUF7779"/>
    <property type="match status" value="1"/>
</dbReference>
<dbReference type="InterPro" id="IPR056681">
    <property type="entry name" value="DUF7779"/>
</dbReference>
<dbReference type="Proteomes" id="UP000288429">
    <property type="component" value="Unassembled WGS sequence"/>
</dbReference>
<keyword evidence="3" id="KW-1185">Reference proteome</keyword>
<dbReference type="SUPFAM" id="SSF48452">
    <property type="entry name" value="TPR-like"/>
    <property type="match status" value="1"/>
</dbReference>
<sequence length="1355" mass="153535">MSESESSKDIDQFHHLLLCFQSQRVPLDLISRACKQKQTWSAKGELEWTQPHDGGVPQWLLEFWETYQEFLDHDDGAAIPGLELRLVNDCGIRYFDTQVPTTEELEMDEQAQEVYTPQCVRIFVHAFPCRHTEVLGEEVAARLFPLAKAFVLPLLASISSEDVRDWLFPEERNIEFAIHLFDCLQQLCTVLGPGSPLYPKFFPQKVLQALGITQRQNLGTEACLCVCVGMVNVLSSKSLEAFEKFVLDEPVLLDERCNAWMGFSLVLLSSSQSMKKPQALSDAIKRATTRWRPKSTMAPSSIEYLVAIELLPHSQLQTISPTESLSVELRILRGLLLSRKQYYKEATKVLFDTLPAAIRHWGVTSFQVGIAAAESANVYNMLRKEEVANTIARRCIAVRNTPELTSRQDWFYLNFCLVDSLIGRGDYAEAERTLRHVMSRPSIPREIHMMGCLRLSKIGRRAPEQRGADLKSHHPLKEGIGHFRQVSSTLREEYLEEVACSLSVRETNKETLEAQETLVVAVNEALGETGLRESLAKNRYTQAQLDFKQSLLQQENNTGVSGEKVSRTVSVTSSGRTSQEKLEFSTLGHTKTPIATRTVFSVPYERNHDFVKIPHATKILHPVAFEDYFDLYVIYGGEGAGRTSFATDFAYRVQHVYSVVLWVRDAPVDEIRDYLSSVAAQLELVDADSGIPIHPDEALEGMFKWFTHPNNVDFRGPWLIVFDGIDDEQVLRRLWPTEGQFGTVFIMSRERPSFLSHWANVSPLYIELGRLNPREAMESTSHHELVPGYPEPPPSLETLITTAGQGSREDALTLLELLDHQTLAVQKAASLISRDHMHIHAFISAYQRVQASRFNSHSRYEILRYSSRHSLPLITIWFMGPRDGESLMNVISLLSHREIDESFLLPSKPFTRRDNYPQDALTFQIQRDELAESSLIESHGENRKLDTSTIVQAIFREQMEPSAFNHAYCRALYLLSQAWPCKFEDHILVSYTYTHSNHTKCSDLWPQALSLKDQPCRLALKHLSLQEAATISQAFLDISWCAIICDRYDEARSFLNLVDRILGAQDPSPFQKKPFHDKMPLQQSLLNHHRGSLALRERNYQHAADYFHSSLVGINLQEHLFIKGTTYLGLGHVQREQGNIRRAIGLYEKSVMTLMGIEGSAVHPLAAARTCLGLSFILYGQLQAAETVLEQARLSKSATTLPDDISTYPNHVFLLFWLSIVRLIQASFEESLRSALEVLNLASSLYLADDPAGGFLIGGSHVIISSCYGRLSEFDIAIEHMEKGVAVLSQGLYPKNRLLFEEPALRALEEQKSLYSSMGQETWEVLDASPSLRHWFDGGFLNQHYFFTYLVPGAC</sequence>
<accession>A0A428UVR9</accession>
<dbReference type="EMBL" id="NIZV01000023">
    <property type="protein sequence ID" value="RSM18347.1"/>
    <property type="molecule type" value="Genomic_DNA"/>
</dbReference>
<evidence type="ECO:0000259" key="1">
    <source>
        <dbReference type="Pfam" id="PF25000"/>
    </source>
</evidence>
<organism evidence="2 3">
    <name type="scientific">Fusarium ambrosium</name>
    <dbReference type="NCBI Taxonomy" id="131363"/>
    <lineage>
        <taxon>Eukaryota</taxon>
        <taxon>Fungi</taxon>
        <taxon>Dikarya</taxon>
        <taxon>Ascomycota</taxon>
        <taxon>Pezizomycotina</taxon>
        <taxon>Sordariomycetes</taxon>
        <taxon>Hypocreomycetidae</taxon>
        <taxon>Hypocreales</taxon>
        <taxon>Nectriaceae</taxon>
        <taxon>Fusarium</taxon>
        <taxon>Fusarium solani species complex</taxon>
    </lineage>
</organism>
<dbReference type="InterPro" id="IPR027417">
    <property type="entry name" value="P-loop_NTPase"/>
</dbReference>
<dbReference type="Gene3D" id="1.25.40.10">
    <property type="entry name" value="Tetratricopeptide repeat domain"/>
    <property type="match status" value="1"/>
</dbReference>
<evidence type="ECO:0000313" key="3">
    <source>
        <dbReference type="Proteomes" id="UP000288429"/>
    </source>
</evidence>
<gene>
    <name evidence="2" type="ORF">CDV31_002866</name>
</gene>
<protein>
    <recommendedName>
        <fullName evidence="1">DUF7779 domain-containing protein</fullName>
    </recommendedName>
</protein>
<name>A0A428UVR9_9HYPO</name>
<dbReference type="Gene3D" id="3.40.50.300">
    <property type="entry name" value="P-loop containing nucleotide triphosphate hydrolases"/>
    <property type="match status" value="1"/>
</dbReference>
<dbReference type="InterPro" id="IPR011990">
    <property type="entry name" value="TPR-like_helical_dom_sf"/>
</dbReference>
<dbReference type="SUPFAM" id="SSF52540">
    <property type="entry name" value="P-loop containing nucleoside triphosphate hydrolases"/>
    <property type="match status" value="1"/>
</dbReference>
<comment type="caution">
    <text evidence="2">The sequence shown here is derived from an EMBL/GenBank/DDBJ whole genome shotgun (WGS) entry which is preliminary data.</text>
</comment>
<evidence type="ECO:0000313" key="2">
    <source>
        <dbReference type="EMBL" id="RSM18347.1"/>
    </source>
</evidence>
<proteinExistence type="predicted"/>